<organism evidence="4 5">
    <name type="scientific">Hepatospora eriocheir</name>
    <dbReference type="NCBI Taxonomy" id="1081669"/>
    <lineage>
        <taxon>Eukaryota</taxon>
        <taxon>Fungi</taxon>
        <taxon>Fungi incertae sedis</taxon>
        <taxon>Microsporidia</taxon>
        <taxon>Hepatosporidae</taxon>
        <taxon>Hepatospora</taxon>
    </lineage>
</organism>
<dbReference type="SUPFAM" id="SSF51735">
    <property type="entry name" value="NAD(P)-binding Rossmann-fold domains"/>
    <property type="match status" value="1"/>
</dbReference>
<dbReference type="Gene3D" id="3.40.50.720">
    <property type="entry name" value="NAD(P)-binding Rossmann-like Domain"/>
    <property type="match status" value="1"/>
</dbReference>
<dbReference type="PRINTS" id="PR00081">
    <property type="entry name" value="GDHRDH"/>
</dbReference>
<dbReference type="PANTHER" id="PTHR24322">
    <property type="entry name" value="PKSB"/>
    <property type="match status" value="1"/>
</dbReference>
<dbReference type="PROSITE" id="PS00061">
    <property type="entry name" value="ADH_SHORT"/>
    <property type="match status" value="1"/>
</dbReference>
<reference evidence="4 5" key="1">
    <citation type="journal article" date="2017" name="Environ. Microbiol.">
        <title>Decay of the glycolytic pathway and adaptation to intranuclear parasitism within Enterocytozoonidae microsporidia.</title>
        <authorList>
            <person name="Wiredu Boakye D."/>
            <person name="Jaroenlak P."/>
            <person name="Prachumwat A."/>
            <person name="Williams T.A."/>
            <person name="Bateman K.S."/>
            <person name="Itsathitphaisarn O."/>
            <person name="Sritunyalucksana K."/>
            <person name="Paszkiewicz K.H."/>
            <person name="Moore K.A."/>
            <person name="Stentiford G.D."/>
            <person name="Williams B.A."/>
        </authorList>
    </citation>
    <scope>NUCLEOTIDE SEQUENCE [LARGE SCALE GENOMIC DNA]</scope>
    <source>
        <strain evidence="4 5">GB1</strain>
    </source>
</reference>
<comment type="similarity">
    <text evidence="1">Belongs to the short-chain dehydrogenases/reductases (SDR) family.</text>
</comment>
<evidence type="ECO:0000256" key="1">
    <source>
        <dbReference type="ARBA" id="ARBA00006484"/>
    </source>
</evidence>
<evidence type="ECO:0000313" key="5">
    <source>
        <dbReference type="Proteomes" id="UP000192356"/>
    </source>
</evidence>
<dbReference type="PANTHER" id="PTHR24322:SF736">
    <property type="entry name" value="RETINOL DEHYDROGENASE 10"/>
    <property type="match status" value="1"/>
</dbReference>
<evidence type="ECO:0000256" key="3">
    <source>
        <dbReference type="ARBA" id="ARBA00023002"/>
    </source>
</evidence>
<dbReference type="Pfam" id="PF00106">
    <property type="entry name" value="adh_short"/>
    <property type="match status" value="1"/>
</dbReference>
<evidence type="ECO:0000256" key="2">
    <source>
        <dbReference type="ARBA" id="ARBA00022857"/>
    </source>
</evidence>
<sequence length="240" mass="27541">MNFYRNKKILITGGSKGIGKEIVEMLLRSNAKVYSISRTTSGIKNVRFTEILMDLTDIKTKSLDLLKDWKEIEFDVLINNVGSNPGMKKFEEHSMEDIEKHLFLNVTVNLFTMKLFKFKKVVFINSVLSMTGVPLNSIYCASKSFIFTLNESLRREGVDTLIICPYKVNTELFSEVNDFMVQDKKNVALEVVTGIEANSKTKYLPSIMRIYPFIDSIIPVCLLDRLVNWIFSKIVKPKND</sequence>
<dbReference type="Proteomes" id="UP000192356">
    <property type="component" value="Unassembled WGS sequence"/>
</dbReference>
<evidence type="ECO:0000313" key="4">
    <source>
        <dbReference type="EMBL" id="ORD98131.1"/>
    </source>
</evidence>
<keyword evidence="5" id="KW-1185">Reference proteome</keyword>
<gene>
    <name evidence="4" type="primary">DHSO</name>
    <name evidence="4" type="ORF">HERIO_33</name>
</gene>
<dbReference type="VEuPathDB" id="MicrosporidiaDB:A0H76_895"/>
<comment type="caution">
    <text evidence="4">The sequence shown here is derived from an EMBL/GenBank/DDBJ whole genome shotgun (WGS) entry which is preliminary data.</text>
</comment>
<keyword evidence="3" id="KW-0560">Oxidoreductase</keyword>
<dbReference type="VEuPathDB" id="MicrosporidiaDB:A0H76_894"/>
<proteinExistence type="inferred from homology"/>
<dbReference type="AlphaFoldDB" id="A0A1X0QE97"/>
<dbReference type="OrthoDB" id="191139at2759"/>
<dbReference type="VEuPathDB" id="MicrosporidiaDB:HERIO_33"/>
<dbReference type="EMBL" id="LVKB01000001">
    <property type="protein sequence ID" value="ORD98131.1"/>
    <property type="molecule type" value="Genomic_DNA"/>
</dbReference>
<dbReference type="GO" id="GO:0016616">
    <property type="term" value="F:oxidoreductase activity, acting on the CH-OH group of donors, NAD or NADP as acceptor"/>
    <property type="evidence" value="ECO:0007669"/>
    <property type="project" value="TreeGrafter"/>
</dbReference>
<dbReference type="InterPro" id="IPR036291">
    <property type="entry name" value="NAD(P)-bd_dom_sf"/>
</dbReference>
<protein>
    <submittedName>
        <fullName evidence="4">DHSO</fullName>
    </submittedName>
</protein>
<accession>A0A1X0QE97</accession>
<name>A0A1X0QE97_9MICR</name>
<dbReference type="InterPro" id="IPR020904">
    <property type="entry name" value="Sc_DH/Rdtase_CS"/>
</dbReference>
<keyword evidence="2" id="KW-0521">NADP</keyword>
<dbReference type="InterPro" id="IPR002347">
    <property type="entry name" value="SDR_fam"/>
</dbReference>